<evidence type="ECO:0000259" key="8">
    <source>
        <dbReference type="SMART" id="SM00479"/>
    </source>
</evidence>
<dbReference type="GO" id="GO:0005634">
    <property type="term" value="C:nucleus"/>
    <property type="evidence" value="ECO:0007669"/>
    <property type="project" value="UniProtKB-SubCell"/>
</dbReference>
<dbReference type="InterPro" id="IPR047021">
    <property type="entry name" value="REXO1/3/4-like"/>
</dbReference>
<dbReference type="InterPro" id="IPR036397">
    <property type="entry name" value="RNaseH_sf"/>
</dbReference>
<evidence type="ECO:0000256" key="1">
    <source>
        <dbReference type="ARBA" id="ARBA00004123"/>
    </source>
</evidence>
<dbReference type="Pfam" id="PF00929">
    <property type="entry name" value="RNase_T"/>
    <property type="match status" value="1"/>
</dbReference>
<dbReference type="SMART" id="SM00479">
    <property type="entry name" value="EXOIII"/>
    <property type="match status" value="1"/>
</dbReference>
<evidence type="ECO:0000256" key="6">
    <source>
        <dbReference type="ARBA" id="ARBA00023242"/>
    </source>
</evidence>
<feature type="compositionally biased region" description="Polar residues" evidence="7">
    <location>
        <begin position="191"/>
        <end position="200"/>
    </location>
</feature>
<name>A0A8C4GEL1_DICLA</name>
<evidence type="ECO:0000256" key="2">
    <source>
        <dbReference type="ARBA" id="ARBA00006357"/>
    </source>
</evidence>
<comment type="similarity">
    <text evidence="2">Belongs to the REXO1/REXO3 family.</text>
</comment>
<evidence type="ECO:0000256" key="3">
    <source>
        <dbReference type="ARBA" id="ARBA00022722"/>
    </source>
</evidence>
<feature type="domain" description="Exonuclease" evidence="8">
    <location>
        <begin position="914"/>
        <end position="1073"/>
    </location>
</feature>
<evidence type="ECO:0000313" key="10">
    <source>
        <dbReference type="Proteomes" id="UP000694389"/>
    </source>
</evidence>
<dbReference type="InterPro" id="IPR034922">
    <property type="entry name" value="REX1-like_exo"/>
</dbReference>
<sequence length="1076" mass="119300">MQPQVTILELPTACLISPCIIFHHISHTFLTGVKNGYVYADCGAPVNDVTKDDCIQELERINKEIETVRHEVEQEQRRLSHYQTVQADSRNTVPNSAVSKSETAGKNVDRGFYGRSSCTNLTKKYSRAKKYVVDNSKPRTDLEYDPLSNFSADLRSYSSSGKEQKVRKGQSLKRSRNALPCDEKKPVADQAQLSRSPSPDDSNEDSVLIIDIPPSPDKQRGRDQTSVDSVAGKSLQEKVEELKEIKTAAILLNSPPLPNTEACKVTSPPAPTVEKNIVNSKSGAENNQGPSYLYENKEFVNIPVDGSVVDLTGCLEDGGRESQTITHFQATETVVEKSPEPASHPANTDQQDWNNLVVKEEENTFRIELPQCEKMEPYNFPQRNSLFYEAPAAISDPSCMQYTKKAQTIEQPAQNRVTNQWCSTKCVPSVLPHQQKTSSKMPGPTQGKAAVNHAQPESCLEPAKLASRDSQGPARHNSSASSLTNIAESSSASTEQLLEKADSEGFIIIESSSDDEDELNYSEMELSDSDPMEECYRIFMEANEDKGNEEQPDEFNLCGVFLWLFLNAAYVFLSYSTAYINYIPLGTAVIEVGNNLHLILPEGAFPLTVAVKQIYHPPAVTSVQRYRTTAPVLIPAPARKPSLTSSFASAYSSPATSTTPQAAVHATPVPTKRKLKQQCEAPKDKVPHDLRQRYVNMFTEEFLKTTTNVNDAFEKALAEERTVYNRSVNKLKYQSVAVNALKRLKNQSAVAAKDEKVISQRLKGNIPLNLKKFKGNDDMALYDSLKDYILTEERLIESNYPVQHPEKPGCAILFADNKKGNTDSLKRICCRCGATFSVSQTGKHIRKEECNYHYGKGVKNKVPGGVETRYSCCEGVMGAPGCQVFKLHVHDSLSLDGFVSTLPRHPGPDTGCPGVYSLDCEMCYTIHGLELSRVTLVNSGLQVVYDTFVRPDNEVIDYNTRFSGISEEDVKGNHTSLREVQETLLSFISADTILIGHSLETDLCALKLLHGTVVDTSVVFPHRLGLPHKLTLNNLTAEYLRRIIQESVCGHDTAEDAAACMELMLWKVKEDGKLKK</sequence>
<feature type="compositionally biased region" description="Basic residues" evidence="7">
    <location>
        <begin position="165"/>
        <end position="176"/>
    </location>
</feature>
<dbReference type="GO" id="GO:0003676">
    <property type="term" value="F:nucleic acid binding"/>
    <property type="evidence" value="ECO:0007669"/>
    <property type="project" value="InterPro"/>
</dbReference>
<dbReference type="Ensembl" id="ENSDLAT00005003166.2">
    <property type="protein sequence ID" value="ENSDLAP00005003058.2"/>
    <property type="gene ID" value="ENSDLAG00005001358.2"/>
</dbReference>
<feature type="region of interest" description="Disordered" evidence="7">
    <location>
        <begin position="77"/>
        <end position="103"/>
    </location>
</feature>
<keyword evidence="10" id="KW-1185">Reference proteome</keyword>
<accession>A0A8C4GEL1</accession>
<dbReference type="GeneTree" id="ENSGT00940000167497"/>
<dbReference type="GO" id="GO:0004527">
    <property type="term" value="F:exonuclease activity"/>
    <property type="evidence" value="ECO:0007669"/>
    <property type="project" value="UniProtKB-KW"/>
</dbReference>
<dbReference type="CDD" id="cd06145">
    <property type="entry name" value="REX1_like"/>
    <property type="match status" value="1"/>
</dbReference>
<evidence type="ECO:0000256" key="4">
    <source>
        <dbReference type="ARBA" id="ARBA00022801"/>
    </source>
</evidence>
<feature type="compositionally biased region" description="Polar residues" evidence="7">
    <location>
        <begin position="81"/>
        <end position="103"/>
    </location>
</feature>
<dbReference type="Gene3D" id="3.30.420.10">
    <property type="entry name" value="Ribonuclease H-like superfamily/Ribonuclease H"/>
    <property type="match status" value="1"/>
</dbReference>
<evidence type="ECO:0000256" key="7">
    <source>
        <dbReference type="SAM" id="MobiDB-lite"/>
    </source>
</evidence>
<reference evidence="9" key="1">
    <citation type="submission" date="2025-08" db="UniProtKB">
        <authorList>
            <consortium name="Ensembl"/>
        </authorList>
    </citation>
    <scope>IDENTIFICATION</scope>
</reference>
<feature type="region of interest" description="Disordered" evidence="7">
    <location>
        <begin position="433"/>
        <end position="495"/>
    </location>
</feature>
<organism evidence="9 10">
    <name type="scientific">Dicentrarchus labrax</name>
    <name type="common">European seabass</name>
    <name type="synonym">Morone labrax</name>
    <dbReference type="NCBI Taxonomy" id="13489"/>
    <lineage>
        <taxon>Eukaryota</taxon>
        <taxon>Metazoa</taxon>
        <taxon>Chordata</taxon>
        <taxon>Craniata</taxon>
        <taxon>Vertebrata</taxon>
        <taxon>Euteleostomi</taxon>
        <taxon>Actinopterygii</taxon>
        <taxon>Neopterygii</taxon>
        <taxon>Teleostei</taxon>
        <taxon>Neoteleostei</taxon>
        <taxon>Acanthomorphata</taxon>
        <taxon>Eupercaria</taxon>
        <taxon>Moronidae</taxon>
        <taxon>Dicentrarchus</taxon>
    </lineage>
</organism>
<dbReference type="AlphaFoldDB" id="A0A8C4GEL1"/>
<dbReference type="Proteomes" id="UP000694389">
    <property type="component" value="Unassembled WGS sequence"/>
</dbReference>
<evidence type="ECO:0000313" key="9">
    <source>
        <dbReference type="Ensembl" id="ENSDLAP00005003058.2"/>
    </source>
</evidence>
<keyword evidence="3" id="KW-0540">Nuclease</keyword>
<keyword evidence="5" id="KW-0269">Exonuclease</keyword>
<keyword evidence="6" id="KW-0539">Nucleus</keyword>
<dbReference type="FunFam" id="3.30.420.10:FF:000021">
    <property type="entry name" value="RNA exonuclease 1 homolog"/>
    <property type="match status" value="1"/>
</dbReference>
<feature type="compositionally biased region" description="Polar residues" evidence="7">
    <location>
        <begin position="476"/>
        <end position="495"/>
    </location>
</feature>
<comment type="subcellular location">
    <subcellularLocation>
        <location evidence="1">Nucleus</location>
    </subcellularLocation>
</comment>
<dbReference type="PANTHER" id="PTHR12801">
    <property type="entry name" value="RNA EXONUCLEASE REXO1 / RECO3 FAMILY MEMBER-RELATED"/>
    <property type="match status" value="1"/>
</dbReference>
<proteinExistence type="inferred from homology"/>
<dbReference type="InterPro" id="IPR013520">
    <property type="entry name" value="Ribonucl_H"/>
</dbReference>
<gene>
    <name evidence="9" type="primary">zgc:152968</name>
</gene>
<evidence type="ECO:0000256" key="5">
    <source>
        <dbReference type="ARBA" id="ARBA00022839"/>
    </source>
</evidence>
<dbReference type="SUPFAM" id="SSF53098">
    <property type="entry name" value="Ribonuclease H-like"/>
    <property type="match status" value="1"/>
</dbReference>
<feature type="region of interest" description="Disordered" evidence="7">
    <location>
        <begin position="154"/>
        <end position="232"/>
    </location>
</feature>
<reference evidence="9" key="2">
    <citation type="submission" date="2025-09" db="UniProtKB">
        <authorList>
            <consortium name="Ensembl"/>
        </authorList>
    </citation>
    <scope>IDENTIFICATION</scope>
</reference>
<dbReference type="InterPro" id="IPR012337">
    <property type="entry name" value="RNaseH-like_sf"/>
</dbReference>
<dbReference type="PANTHER" id="PTHR12801:SF152">
    <property type="entry name" value="EXONUCLEASE DOMAIN-CONTAINING PROTEIN"/>
    <property type="match status" value="1"/>
</dbReference>
<protein>
    <recommendedName>
        <fullName evidence="8">Exonuclease domain-containing protein</fullName>
    </recommendedName>
</protein>
<keyword evidence="4" id="KW-0378">Hydrolase</keyword>
<dbReference type="Pfam" id="PF15870">
    <property type="entry name" value="EloA-BP1"/>
    <property type="match status" value="1"/>
</dbReference>
<dbReference type="InterPro" id="IPR031736">
    <property type="entry name" value="REXO1-like_dom"/>
</dbReference>